<dbReference type="AlphaFoldDB" id="A0A7K3WTD5"/>
<evidence type="ECO:0000313" key="2">
    <source>
        <dbReference type="EMBL" id="NEN24947.1"/>
    </source>
</evidence>
<evidence type="ECO:0000259" key="1">
    <source>
        <dbReference type="Pfam" id="PF19502"/>
    </source>
</evidence>
<dbReference type="RefSeq" id="WP_163286337.1">
    <property type="nucleotide sequence ID" value="NZ_JAAGVY010000036.1"/>
</dbReference>
<dbReference type="EMBL" id="JAAGVY010000036">
    <property type="protein sequence ID" value="NEN24947.1"/>
    <property type="molecule type" value="Genomic_DNA"/>
</dbReference>
<dbReference type="Pfam" id="PF19502">
    <property type="entry name" value="DUF6036"/>
    <property type="match status" value="1"/>
</dbReference>
<protein>
    <recommendedName>
        <fullName evidence="1">DUF6036 domain-containing protein</fullName>
    </recommendedName>
</protein>
<sequence length="159" mass="18471">MKIWSGMIDDFITQANAFEVRMIMVGGGAVNFHGYQRHSADVDFWIDTKPENLQKLINTFKALGYDIDDFPNSVKNEMQNISIKFSPADLNLELITKFSVNKTFDEAYDEAERITIKENSLFRWRVLSYNDLITSKIKAGRPKDLLDIQELKRIKENEE</sequence>
<dbReference type="SUPFAM" id="SSF81301">
    <property type="entry name" value="Nucleotidyltransferase"/>
    <property type="match status" value="1"/>
</dbReference>
<keyword evidence="3" id="KW-1185">Reference proteome</keyword>
<dbReference type="Gene3D" id="3.30.460.40">
    <property type="match status" value="1"/>
</dbReference>
<reference evidence="2 3" key="1">
    <citation type="submission" date="2020-02" db="EMBL/GenBank/DDBJ databases">
        <title>Out from the shadows clarifying the taxonomy of the family Cryomorphaceae and related taxa by utilizing the GTDB taxonomic framework.</title>
        <authorList>
            <person name="Bowman J.P."/>
        </authorList>
    </citation>
    <scope>NUCLEOTIDE SEQUENCE [LARGE SCALE GENOMIC DNA]</scope>
    <source>
        <strain evidence="2 3">QSSC 1-22</strain>
    </source>
</reference>
<dbReference type="InterPro" id="IPR043519">
    <property type="entry name" value="NT_sf"/>
</dbReference>
<feature type="domain" description="DUF6036" evidence="1">
    <location>
        <begin position="14"/>
        <end position="151"/>
    </location>
</feature>
<gene>
    <name evidence="2" type="ORF">G3O08_15710</name>
</gene>
<proteinExistence type="predicted"/>
<accession>A0A7K3WTD5</accession>
<dbReference type="Proteomes" id="UP000486602">
    <property type="component" value="Unassembled WGS sequence"/>
</dbReference>
<dbReference type="InterPro" id="IPR045792">
    <property type="entry name" value="DUF6036"/>
</dbReference>
<name>A0A7K3WTD5_9FLAO</name>
<evidence type="ECO:0000313" key="3">
    <source>
        <dbReference type="Proteomes" id="UP000486602"/>
    </source>
</evidence>
<comment type="caution">
    <text evidence="2">The sequence shown here is derived from an EMBL/GenBank/DDBJ whole genome shotgun (WGS) entry which is preliminary data.</text>
</comment>
<organism evidence="2 3">
    <name type="scientific">Cryomorpha ignava</name>
    <dbReference type="NCBI Taxonomy" id="101383"/>
    <lineage>
        <taxon>Bacteria</taxon>
        <taxon>Pseudomonadati</taxon>
        <taxon>Bacteroidota</taxon>
        <taxon>Flavobacteriia</taxon>
        <taxon>Flavobacteriales</taxon>
        <taxon>Cryomorphaceae</taxon>
        <taxon>Cryomorpha</taxon>
    </lineage>
</organism>